<dbReference type="AlphaFoldDB" id="E4XID3"/>
<organism evidence="1">
    <name type="scientific">Oikopleura dioica</name>
    <name type="common">Tunicate</name>
    <dbReference type="NCBI Taxonomy" id="34765"/>
    <lineage>
        <taxon>Eukaryota</taxon>
        <taxon>Metazoa</taxon>
        <taxon>Chordata</taxon>
        <taxon>Tunicata</taxon>
        <taxon>Appendicularia</taxon>
        <taxon>Copelata</taxon>
        <taxon>Oikopleuridae</taxon>
        <taxon>Oikopleura</taxon>
    </lineage>
</organism>
<accession>E4XID3</accession>
<reference evidence="1" key="1">
    <citation type="journal article" date="2010" name="Science">
        <title>Plasticity of animal genome architecture unmasked by rapid evolution of a pelagic tunicate.</title>
        <authorList>
            <person name="Denoeud F."/>
            <person name="Henriet S."/>
            <person name="Mungpakdee S."/>
            <person name="Aury J.M."/>
            <person name="Da Silva C."/>
            <person name="Brinkmann H."/>
            <person name="Mikhaleva J."/>
            <person name="Olsen L.C."/>
            <person name="Jubin C."/>
            <person name="Canestro C."/>
            <person name="Bouquet J.M."/>
            <person name="Danks G."/>
            <person name="Poulain J."/>
            <person name="Campsteijn C."/>
            <person name="Adamski M."/>
            <person name="Cross I."/>
            <person name="Yadetie F."/>
            <person name="Muffato M."/>
            <person name="Louis A."/>
            <person name="Butcher S."/>
            <person name="Tsagkogeorga G."/>
            <person name="Konrad A."/>
            <person name="Singh S."/>
            <person name="Jensen M.F."/>
            <person name="Cong E.H."/>
            <person name="Eikeseth-Otteraa H."/>
            <person name="Noel B."/>
            <person name="Anthouard V."/>
            <person name="Porcel B.M."/>
            <person name="Kachouri-Lafond R."/>
            <person name="Nishino A."/>
            <person name="Ugolini M."/>
            <person name="Chourrout P."/>
            <person name="Nishida H."/>
            <person name="Aasland R."/>
            <person name="Huzurbazar S."/>
            <person name="Westhof E."/>
            <person name="Delsuc F."/>
            <person name="Lehrach H."/>
            <person name="Reinhardt R."/>
            <person name="Weissenbach J."/>
            <person name="Roy S.W."/>
            <person name="Artiguenave F."/>
            <person name="Postlethwait J.H."/>
            <person name="Manak J.R."/>
            <person name="Thompson E.M."/>
            <person name="Jaillon O."/>
            <person name="Du Pasquier L."/>
            <person name="Boudinot P."/>
            <person name="Liberles D.A."/>
            <person name="Volff J.N."/>
            <person name="Philippe H."/>
            <person name="Lenhard B."/>
            <person name="Roest Crollius H."/>
            <person name="Wincker P."/>
            <person name="Chourrout D."/>
        </authorList>
    </citation>
    <scope>NUCLEOTIDE SEQUENCE [LARGE SCALE GENOMIC DNA]</scope>
</reference>
<dbReference type="EMBL" id="FN653055">
    <property type="protein sequence ID" value="CBY10334.1"/>
    <property type="molecule type" value="Genomic_DNA"/>
</dbReference>
<dbReference type="Proteomes" id="UP000001307">
    <property type="component" value="Unassembled WGS sequence"/>
</dbReference>
<evidence type="ECO:0000313" key="2">
    <source>
        <dbReference type="Proteomes" id="UP000001307"/>
    </source>
</evidence>
<sequence>MKLTLENLLKLACGALQDIRITLAKLCFGRDSSFPQLVHSRASSSICPSFQSLLSTCSCDTYPAFHYWKRMARNAGDISPTTRNTAAQFRFLPHSFQFTNEL</sequence>
<keyword evidence="2" id="KW-1185">Reference proteome</keyword>
<dbReference type="InParanoid" id="E4XID3"/>
<name>E4XID3_OIKDI</name>
<evidence type="ECO:0000313" key="1">
    <source>
        <dbReference type="EMBL" id="CBY10334.1"/>
    </source>
</evidence>
<protein>
    <submittedName>
        <fullName evidence="1">Uncharacterized protein</fullName>
    </submittedName>
</protein>
<gene>
    <name evidence="1" type="ORF">GSOID_T00012354001</name>
</gene>
<proteinExistence type="predicted"/>